<evidence type="ECO:0000256" key="1">
    <source>
        <dbReference type="SAM" id="MobiDB-lite"/>
    </source>
</evidence>
<feature type="compositionally biased region" description="Pro residues" evidence="1">
    <location>
        <begin position="135"/>
        <end position="172"/>
    </location>
</feature>
<protein>
    <recommendedName>
        <fullName evidence="5">Proline rich protein</fullName>
    </recommendedName>
</protein>
<feature type="compositionally biased region" description="Low complexity" evidence="1">
    <location>
        <begin position="173"/>
        <end position="182"/>
    </location>
</feature>
<keyword evidence="2" id="KW-0472">Membrane</keyword>
<evidence type="ECO:0000313" key="4">
    <source>
        <dbReference type="Proteomes" id="UP000093985"/>
    </source>
</evidence>
<dbReference type="OrthoDB" id="4753579at2"/>
<feature type="compositionally biased region" description="Low complexity" evidence="1">
    <location>
        <begin position="83"/>
        <end position="100"/>
    </location>
</feature>
<dbReference type="PRINTS" id="PR01217">
    <property type="entry name" value="PRICHEXTENSN"/>
</dbReference>
<reference evidence="4" key="1">
    <citation type="submission" date="2016-06" db="EMBL/GenBank/DDBJ databases">
        <authorList>
            <person name="Sutton G."/>
            <person name="Brinkac L."/>
            <person name="Sanka R."/>
            <person name="Adams M."/>
            <person name="Lau E."/>
            <person name="Mehaffy C."/>
            <person name="Tameris M."/>
            <person name="Hatherill M."/>
            <person name="Hanekom W."/>
            <person name="Mahomed H."/>
            <person name="Mcshane H."/>
        </authorList>
    </citation>
    <scope>NUCLEOTIDE SEQUENCE [LARGE SCALE GENOMIC DNA]</scope>
    <source>
        <strain evidence="4">852014-51077_SCH5608930-a</strain>
    </source>
</reference>
<keyword evidence="2" id="KW-1133">Transmembrane helix</keyword>
<accession>A0A1A2ER78</accession>
<dbReference type="RefSeq" id="WP_064854739.1">
    <property type="nucleotide sequence ID" value="NZ_LZIN01000038.1"/>
</dbReference>
<evidence type="ECO:0000256" key="2">
    <source>
        <dbReference type="SAM" id="Phobius"/>
    </source>
</evidence>
<feature type="region of interest" description="Disordered" evidence="1">
    <location>
        <begin position="78"/>
        <end position="111"/>
    </location>
</feature>
<feature type="compositionally biased region" description="Pro residues" evidence="1">
    <location>
        <begin position="101"/>
        <end position="111"/>
    </location>
</feature>
<sequence>MNKRDKPAAARSGGAGPRWPTHLFNGRVRTSTVLLVIAFIALWWVYATYRVEPTPPAAPQVVPPGYVPDPAYTWVPRTRVQQPPETSTETPTPTPTTTEPTEPPAPSPVPGFPFCPPFCPPPMPPELAPGVAPEPSHPPAVPGAPQLPAPPAPQLPGQPAPLLPGQPAPAGPAPTTAHPAAP</sequence>
<keyword evidence="2" id="KW-0812">Transmembrane</keyword>
<feature type="region of interest" description="Disordered" evidence="1">
    <location>
        <begin position="123"/>
        <end position="182"/>
    </location>
</feature>
<feature type="transmembrane region" description="Helical" evidence="2">
    <location>
        <begin position="28"/>
        <end position="46"/>
    </location>
</feature>
<gene>
    <name evidence="3" type="ORF">A5771_06785</name>
</gene>
<dbReference type="AlphaFoldDB" id="A0A1A2ER78"/>
<evidence type="ECO:0008006" key="5">
    <source>
        <dbReference type="Google" id="ProtNLM"/>
    </source>
</evidence>
<comment type="caution">
    <text evidence="3">The sequence shown here is derived from an EMBL/GenBank/DDBJ whole genome shotgun (WGS) entry which is preliminary data.</text>
</comment>
<dbReference type="EMBL" id="LZIN01000038">
    <property type="protein sequence ID" value="OBG07341.1"/>
    <property type="molecule type" value="Genomic_DNA"/>
</dbReference>
<name>A0A1A2ER78_MYCSD</name>
<proteinExistence type="predicted"/>
<dbReference type="Proteomes" id="UP000093985">
    <property type="component" value="Unassembled WGS sequence"/>
</dbReference>
<organism evidence="3 4">
    <name type="scientific">Mycolicibacter sinensis (strain JDM601)</name>
    <name type="common">Mycobacterium sinense</name>
    <dbReference type="NCBI Taxonomy" id="875328"/>
    <lineage>
        <taxon>Bacteria</taxon>
        <taxon>Bacillati</taxon>
        <taxon>Actinomycetota</taxon>
        <taxon>Actinomycetes</taxon>
        <taxon>Mycobacteriales</taxon>
        <taxon>Mycobacteriaceae</taxon>
        <taxon>Mycolicibacter</taxon>
    </lineage>
</organism>
<evidence type="ECO:0000313" key="3">
    <source>
        <dbReference type="EMBL" id="OBG07341.1"/>
    </source>
</evidence>